<keyword evidence="2" id="KW-1185">Reference proteome</keyword>
<dbReference type="RefSeq" id="XP_029326013.1">
    <property type="nucleotide sequence ID" value="XM_029470153.1"/>
</dbReference>
<reference evidence="3" key="1">
    <citation type="submission" date="2025-08" db="UniProtKB">
        <authorList>
            <consortium name="RefSeq"/>
        </authorList>
    </citation>
    <scope>IDENTIFICATION</scope>
</reference>
<feature type="compositionally biased region" description="Basic and acidic residues" evidence="1">
    <location>
        <begin position="21"/>
        <end position="35"/>
    </location>
</feature>
<organism evidence="2 3">
    <name type="scientific">Mus caroli</name>
    <name type="common">Ryukyu mouse</name>
    <name type="synonym">Ricefield mouse</name>
    <dbReference type="NCBI Taxonomy" id="10089"/>
    <lineage>
        <taxon>Eukaryota</taxon>
        <taxon>Metazoa</taxon>
        <taxon>Chordata</taxon>
        <taxon>Craniata</taxon>
        <taxon>Vertebrata</taxon>
        <taxon>Euteleostomi</taxon>
        <taxon>Mammalia</taxon>
        <taxon>Eutheria</taxon>
        <taxon>Euarchontoglires</taxon>
        <taxon>Glires</taxon>
        <taxon>Rodentia</taxon>
        <taxon>Myomorpha</taxon>
        <taxon>Muroidea</taxon>
        <taxon>Muridae</taxon>
        <taxon>Murinae</taxon>
        <taxon>Mus</taxon>
        <taxon>Mus</taxon>
    </lineage>
</organism>
<dbReference type="GeneID" id="115029427"/>
<evidence type="ECO:0000313" key="2">
    <source>
        <dbReference type="Proteomes" id="UP000515126"/>
    </source>
</evidence>
<evidence type="ECO:0000256" key="1">
    <source>
        <dbReference type="SAM" id="MobiDB-lite"/>
    </source>
</evidence>
<proteinExistence type="predicted"/>
<dbReference type="Proteomes" id="UP000515126">
    <property type="component" value="Chromosome 15"/>
</dbReference>
<accession>A0A6P7Q331</accession>
<sequence length="147" mass="15677">MSADERSMHLPPAARRGIARLRPEPSEELRTEAKAKCSGPGTLTNSLSPAGHEPAHPREPLRLTHPEPGGERTARNQAEQHPGGQPRAATKPAPLPHAPAGSCPRLRPEDIRRHSRIRMGAGAVSVSQTSGPDSCGQPEDPVRRRGG</sequence>
<feature type="region of interest" description="Disordered" evidence="1">
    <location>
        <begin position="1"/>
        <end position="147"/>
    </location>
</feature>
<feature type="compositionally biased region" description="Basic and acidic residues" evidence="1">
    <location>
        <begin position="53"/>
        <end position="74"/>
    </location>
</feature>
<dbReference type="AlphaFoldDB" id="A0A6P7Q331"/>
<dbReference type="KEGG" id="mcal:115029427"/>
<name>A0A6P7Q331_MUSCR</name>
<gene>
    <name evidence="3" type="primary">LOC115029427</name>
</gene>
<protein>
    <submittedName>
        <fullName evidence="3">Uncharacterized protein LOC115029427</fullName>
    </submittedName>
</protein>
<evidence type="ECO:0000313" key="3">
    <source>
        <dbReference type="RefSeq" id="XP_029326013.1"/>
    </source>
</evidence>